<dbReference type="Proteomes" id="UP000593892">
    <property type="component" value="Chromosome"/>
</dbReference>
<accession>A0A7S7NSA9</accession>
<name>A0A7S7NSA9_PALFE</name>
<evidence type="ECO:0000313" key="2">
    <source>
        <dbReference type="EMBL" id="QOY88759.1"/>
    </source>
</evidence>
<organism evidence="2 3">
    <name type="scientific">Paludibaculum fermentans</name>
    <dbReference type="NCBI Taxonomy" id="1473598"/>
    <lineage>
        <taxon>Bacteria</taxon>
        <taxon>Pseudomonadati</taxon>
        <taxon>Acidobacteriota</taxon>
        <taxon>Terriglobia</taxon>
        <taxon>Bryobacterales</taxon>
        <taxon>Bryobacteraceae</taxon>
        <taxon>Paludibaculum</taxon>
    </lineage>
</organism>
<keyword evidence="3" id="KW-1185">Reference proteome</keyword>
<keyword evidence="1" id="KW-0812">Transmembrane</keyword>
<feature type="transmembrane region" description="Helical" evidence="1">
    <location>
        <begin position="51"/>
        <end position="68"/>
    </location>
</feature>
<protein>
    <submittedName>
        <fullName evidence="2">Uncharacterized protein</fullName>
    </submittedName>
</protein>
<dbReference type="RefSeq" id="WP_194450421.1">
    <property type="nucleotide sequence ID" value="NZ_CP063849.1"/>
</dbReference>
<gene>
    <name evidence="2" type="ORF">IRI77_01990</name>
</gene>
<keyword evidence="1" id="KW-0472">Membrane</keyword>
<sequence>MNSTTSKTRRAGAIFAGFVFVVVTSTAADLLFHSTGIFPAMGQRMSDPLFAFALAYRCLFAIAGSYLTSWLAPTWVMPQATVMGGAGLLVSTFGAVVTWDKGPEFGPHWYPVLLALSSLPCSWAGAWLFLMRSRGQADSITSPSMLNGPDPNSTDY</sequence>
<reference evidence="2 3" key="1">
    <citation type="submission" date="2020-10" db="EMBL/GenBank/DDBJ databases">
        <title>Complete genome sequence of Paludibaculum fermentans P105T, a facultatively anaerobic acidobacterium capable of dissimilatory Fe(III) reduction.</title>
        <authorList>
            <person name="Dedysh S.N."/>
            <person name="Beletsky A.V."/>
            <person name="Kulichevskaya I.S."/>
            <person name="Mardanov A.V."/>
            <person name="Ravin N.V."/>
        </authorList>
    </citation>
    <scope>NUCLEOTIDE SEQUENCE [LARGE SCALE GENOMIC DNA]</scope>
    <source>
        <strain evidence="2 3">P105</strain>
    </source>
</reference>
<evidence type="ECO:0000256" key="1">
    <source>
        <dbReference type="SAM" id="Phobius"/>
    </source>
</evidence>
<keyword evidence="1" id="KW-1133">Transmembrane helix</keyword>
<dbReference type="AlphaFoldDB" id="A0A7S7NSA9"/>
<feature type="transmembrane region" description="Helical" evidence="1">
    <location>
        <begin position="109"/>
        <end position="130"/>
    </location>
</feature>
<dbReference type="EMBL" id="CP063849">
    <property type="protein sequence ID" value="QOY88759.1"/>
    <property type="molecule type" value="Genomic_DNA"/>
</dbReference>
<dbReference type="KEGG" id="pfer:IRI77_01990"/>
<feature type="transmembrane region" description="Helical" evidence="1">
    <location>
        <begin position="80"/>
        <end position="97"/>
    </location>
</feature>
<evidence type="ECO:0000313" key="3">
    <source>
        <dbReference type="Proteomes" id="UP000593892"/>
    </source>
</evidence>
<proteinExistence type="predicted"/>